<evidence type="ECO:0000256" key="3">
    <source>
        <dbReference type="ARBA" id="ARBA00023015"/>
    </source>
</evidence>
<dbReference type="PROSITE" id="PS51821">
    <property type="entry name" value="VELVET"/>
    <property type="match status" value="1"/>
</dbReference>
<evidence type="ECO:0000256" key="1">
    <source>
        <dbReference type="ARBA" id="ARBA00004123"/>
    </source>
</evidence>
<dbReference type="HOGENOM" id="CLU_1815556_0_0_1"/>
<dbReference type="Gene3D" id="2.60.40.3960">
    <property type="entry name" value="Velvet domain"/>
    <property type="match status" value="1"/>
</dbReference>
<sequence>MQDYDDMLNAVVQSNLTLDRSVLVPSITEMPYYLPHLRSTELTGFTHHSSAYELNVIQQPRDGHVPSSPHKRNARSAVKWPLDPPLVVEFKVNNNDTSKAYLTSPYWFCLVTIEAVNGEPVTPDTLFGTLTSSLHRVKMQDSRDHGVFVYGDLHIKFAGVFKLRITLFEMRQR</sequence>
<evidence type="ECO:0000256" key="5">
    <source>
        <dbReference type="ARBA" id="ARBA00023242"/>
    </source>
</evidence>
<keyword evidence="3" id="KW-0805">Transcription regulation</keyword>
<dbReference type="Proteomes" id="UP000007304">
    <property type="component" value="Unassembled WGS sequence"/>
</dbReference>
<dbReference type="PANTHER" id="PTHR33572:SF18">
    <property type="entry name" value="SPORE DEVELOPMENT REGULATOR VOSA"/>
    <property type="match status" value="1"/>
</dbReference>
<evidence type="ECO:0000256" key="2">
    <source>
        <dbReference type="ARBA" id="ARBA00022969"/>
    </source>
</evidence>
<dbReference type="RefSeq" id="XP_009158534.1">
    <property type="nucleotide sequence ID" value="XM_009160286.1"/>
</dbReference>
<proteinExistence type="predicted"/>
<keyword evidence="5" id="KW-0539">Nucleus</keyword>
<accession>H6C358</accession>
<reference evidence="7" key="1">
    <citation type="submission" date="2011-07" db="EMBL/GenBank/DDBJ databases">
        <title>The Genome Sequence of Exophiala (Wangiella) dermatitidis NIH/UT8656.</title>
        <authorList>
            <consortium name="The Broad Institute Genome Sequencing Platform"/>
            <person name="Cuomo C."/>
            <person name="Wang Z."/>
            <person name="Hunicke-Smith S."/>
            <person name="Szanislo P.J."/>
            <person name="Earl A."/>
            <person name="Young S.K."/>
            <person name="Zeng Q."/>
            <person name="Gargeya S."/>
            <person name="Fitzgerald M."/>
            <person name="Haas B."/>
            <person name="Abouelleil A."/>
            <person name="Alvarado L."/>
            <person name="Arachchi H.M."/>
            <person name="Berlin A."/>
            <person name="Brown A."/>
            <person name="Chapman S.B."/>
            <person name="Chen Z."/>
            <person name="Dunbar C."/>
            <person name="Freedman E."/>
            <person name="Gearin G."/>
            <person name="Gellesch M."/>
            <person name="Goldberg J."/>
            <person name="Griggs A."/>
            <person name="Gujja S."/>
            <person name="Heiman D."/>
            <person name="Howarth C."/>
            <person name="Larson L."/>
            <person name="Lui A."/>
            <person name="MacDonald P.J.P."/>
            <person name="Montmayeur A."/>
            <person name="Murphy C."/>
            <person name="Neiman D."/>
            <person name="Pearson M."/>
            <person name="Priest M."/>
            <person name="Roberts A."/>
            <person name="Saif S."/>
            <person name="Shea T."/>
            <person name="Shenoy N."/>
            <person name="Sisk P."/>
            <person name="Stolte C."/>
            <person name="Sykes S."/>
            <person name="Wortman J."/>
            <person name="Nusbaum C."/>
            <person name="Birren B."/>
        </authorList>
    </citation>
    <scope>NUCLEOTIDE SEQUENCE</scope>
    <source>
        <strain evidence="7">NIH/UT8656</strain>
    </source>
</reference>
<keyword evidence="4" id="KW-0804">Transcription</keyword>
<protein>
    <recommendedName>
        <fullName evidence="6">Velvet domain-containing protein</fullName>
    </recommendedName>
</protein>
<evidence type="ECO:0000313" key="8">
    <source>
        <dbReference type="Proteomes" id="UP000007304"/>
    </source>
</evidence>
<evidence type="ECO:0000259" key="6">
    <source>
        <dbReference type="PROSITE" id="PS51821"/>
    </source>
</evidence>
<dbReference type="PANTHER" id="PTHR33572">
    <property type="entry name" value="SPORE DEVELOPMENT REGULATOR VOSA"/>
    <property type="match status" value="1"/>
</dbReference>
<organism evidence="7 8">
    <name type="scientific">Exophiala dermatitidis (strain ATCC 34100 / CBS 525.76 / NIH/UT8656)</name>
    <name type="common">Black yeast</name>
    <name type="synonym">Wangiella dermatitidis</name>
    <dbReference type="NCBI Taxonomy" id="858893"/>
    <lineage>
        <taxon>Eukaryota</taxon>
        <taxon>Fungi</taxon>
        <taxon>Dikarya</taxon>
        <taxon>Ascomycota</taxon>
        <taxon>Pezizomycotina</taxon>
        <taxon>Eurotiomycetes</taxon>
        <taxon>Chaetothyriomycetidae</taxon>
        <taxon>Chaetothyriales</taxon>
        <taxon>Herpotrichiellaceae</taxon>
        <taxon>Exophiala</taxon>
    </lineage>
</organism>
<dbReference type="AlphaFoldDB" id="H6C358"/>
<dbReference type="GO" id="GO:0030435">
    <property type="term" value="P:sporulation resulting in formation of a cellular spore"/>
    <property type="evidence" value="ECO:0007669"/>
    <property type="project" value="UniProtKB-KW"/>
</dbReference>
<dbReference type="InParanoid" id="H6C358"/>
<dbReference type="GeneID" id="20310730"/>
<gene>
    <name evidence="7" type="ORF">HMPREF1120_06091</name>
</gene>
<comment type="subcellular location">
    <subcellularLocation>
        <location evidence="1">Nucleus</location>
    </subcellularLocation>
</comment>
<dbReference type="EMBL" id="JH226134">
    <property type="protein sequence ID" value="EHY58073.1"/>
    <property type="molecule type" value="Genomic_DNA"/>
</dbReference>
<dbReference type="GO" id="GO:0005634">
    <property type="term" value="C:nucleus"/>
    <property type="evidence" value="ECO:0007669"/>
    <property type="project" value="UniProtKB-SubCell"/>
</dbReference>
<keyword evidence="2" id="KW-0749">Sporulation</keyword>
<dbReference type="InterPro" id="IPR038491">
    <property type="entry name" value="Velvet_dom_sf"/>
</dbReference>
<keyword evidence="8" id="KW-1185">Reference proteome</keyword>
<feature type="domain" description="Velvet" evidence="6">
    <location>
        <begin position="46"/>
        <end position="173"/>
    </location>
</feature>
<dbReference type="InterPro" id="IPR037525">
    <property type="entry name" value="Velvet_dom"/>
</dbReference>
<name>H6C358_EXODN</name>
<evidence type="ECO:0000313" key="7">
    <source>
        <dbReference type="EMBL" id="EHY58073.1"/>
    </source>
</evidence>
<evidence type="ECO:0000256" key="4">
    <source>
        <dbReference type="ARBA" id="ARBA00023163"/>
    </source>
</evidence>
<dbReference type="VEuPathDB" id="FungiDB:HMPREF1120_06091"/>
<dbReference type="InterPro" id="IPR021740">
    <property type="entry name" value="Velvet"/>
</dbReference>